<dbReference type="InterPro" id="IPR053931">
    <property type="entry name" value="RapZ_C"/>
</dbReference>
<dbReference type="Pfam" id="PF22740">
    <property type="entry name" value="PapZ_C"/>
    <property type="match status" value="1"/>
</dbReference>
<feature type="region of interest" description="Disordered" evidence="1">
    <location>
        <begin position="123"/>
        <end position="145"/>
    </location>
</feature>
<organism evidence="3 4">
    <name type="scientific">Effrenium voratum</name>
    <dbReference type="NCBI Taxonomy" id="2562239"/>
    <lineage>
        <taxon>Eukaryota</taxon>
        <taxon>Sar</taxon>
        <taxon>Alveolata</taxon>
        <taxon>Dinophyceae</taxon>
        <taxon>Suessiales</taxon>
        <taxon>Symbiodiniaceae</taxon>
        <taxon>Effrenium</taxon>
    </lineage>
</organism>
<reference evidence="3" key="1">
    <citation type="submission" date="2023-08" db="EMBL/GenBank/DDBJ databases">
        <authorList>
            <person name="Chen Y."/>
            <person name="Shah S."/>
            <person name="Dougan E. K."/>
            <person name="Thang M."/>
            <person name="Chan C."/>
        </authorList>
    </citation>
    <scope>NUCLEOTIDE SEQUENCE</scope>
</reference>
<feature type="domain" description="RapZ C-terminal" evidence="2">
    <location>
        <begin position="599"/>
        <end position="699"/>
    </location>
</feature>
<keyword evidence="4" id="KW-1185">Reference proteome</keyword>
<protein>
    <recommendedName>
        <fullName evidence="2">RapZ C-terminal domain-containing protein</fullName>
    </recommendedName>
</protein>
<dbReference type="Proteomes" id="UP001178507">
    <property type="component" value="Unassembled WGS sequence"/>
</dbReference>
<dbReference type="AlphaFoldDB" id="A0AA36IQZ1"/>
<dbReference type="EMBL" id="CAUJNA010002252">
    <property type="protein sequence ID" value="CAJ1392070.1"/>
    <property type="molecule type" value="Genomic_DNA"/>
</dbReference>
<name>A0AA36IQZ1_9DINO</name>
<evidence type="ECO:0000259" key="2">
    <source>
        <dbReference type="Pfam" id="PF22740"/>
    </source>
</evidence>
<comment type="caution">
    <text evidence="3">The sequence shown here is derived from an EMBL/GenBank/DDBJ whole genome shotgun (WGS) entry which is preliminary data.</text>
</comment>
<gene>
    <name evidence="3" type="ORF">EVOR1521_LOCUS17261</name>
</gene>
<evidence type="ECO:0000313" key="4">
    <source>
        <dbReference type="Proteomes" id="UP001178507"/>
    </source>
</evidence>
<dbReference type="InterPro" id="IPR029044">
    <property type="entry name" value="Nucleotide-diphossugar_trans"/>
</dbReference>
<evidence type="ECO:0000313" key="3">
    <source>
        <dbReference type="EMBL" id="CAJ1392070.1"/>
    </source>
</evidence>
<proteinExistence type="predicted"/>
<dbReference type="SUPFAM" id="SSF53448">
    <property type="entry name" value="Nucleotide-diphospho-sugar transferases"/>
    <property type="match status" value="1"/>
</dbReference>
<accession>A0AA36IQZ1</accession>
<evidence type="ECO:0000256" key="1">
    <source>
        <dbReference type="SAM" id="MobiDB-lite"/>
    </source>
</evidence>
<sequence length="752" mass="81378">MRRPAAKAKAKAKAPRLDIGQLGSLKPGTGPDMRPHIYTRWPVSRSGYTPELWQKYAARAEELSLSTAIRGRQDRLRRMRHNYLRICGLTLYKEMIIDLHSQLRISFANLELPEELSVTMADAADAAPEPEPESADAADAASSGEGATESILDYVIGEETLGCVSEGPLTFAPEPPAAATNERPPAGPQLSAIAKRLQERVLGEDALPINVRKTVADSIGLGDSLGGGAAAGGLPPARPAVSVYLCTSCLWRHEQLKIALVPNIAMISEHTAAYGTEVHWVIITAPGTGEEVTLQALQELKDWPRLQQVRLTLGFVDTRATGGAFHMSFAKNASHMLARKEAVSRAVNDCDASSVILVNLDCDNIIGPKFLPALLETFANPRLQILQARGWESATTGRIAVRLSAFEAVNGYDEEPGVLGSGYQAGGERPEPVAENIAGPQDIDFLKRVGAWASASATRKGGGGYRASLQCGKGAAAAHDAVGFAIDNDLHNKARERGDAKLDHVSNEAKYKWGAMNARNMQTMCAKEGYFRNAYKTTRGDPPVGWPVQAMVHGSRAGDLLGKDLAAFFAVVQAKSGQRRQEARDDPLRLADIMMETAGLKTSGQPSPSLVCTDVRCFYDPNRPQSRQSCNHIGLNVKNLAAVARRPKWGDWIQSMAKILTRRLPASASVAIGVFCNKGRHRSVSCVFLLALALRKLGFTHVLDLHLMAQLWQYGTCDNCQECRANYDAKLRLGDETASVLLRALQARAAVQ</sequence>
<feature type="non-terminal residue" evidence="3">
    <location>
        <position position="752"/>
    </location>
</feature>